<evidence type="ECO:0000256" key="1">
    <source>
        <dbReference type="SAM" id="MobiDB-lite"/>
    </source>
</evidence>
<feature type="region of interest" description="Disordered" evidence="1">
    <location>
        <begin position="50"/>
        <end position="79"/>
    </location>
</feature>
<sequence>MMVTGSGPQSKVMIPPAATARTTAAEVQLAGVPVPTVRVGFEVSTAPATAGTATRPAGFPLRTPADPAGRGELAPVGAPSGPVRAGGVACPLCEGSPCGGSVSGCSPPATGSSASAPPTPGCWALRGSALGTDGPLQPDKTVIAATRAMTDLRRTP</sequence>
<feature type="region of interest" description="Disordered" evidence="1">
    <location>
        <begin position="100"/>
        <end position="121"/>
    </location>
</feature>
<gene>
    <name evidence="2" type="ORF">Vqi01_51430</name>
</gene>
<name>A0ABQ4JKB8_9ACTN</name>
<proteinExistence type="predicted"/>
<protein>
    <submittedName>
        <fullName evidence="2">Uncharacterized protein</fullName>
    </submittedName>
</protein>
<organism evidence="2 3">
    <name type="scientific">Micromonospora qiuiae</name>
    <dbReference type="NCBI Taxonomy" id="502268"/>
    <lineage>
        <taxon>Bacteria</taxon>
        <taxon>Bacillati</taxon>
        <taxon>Actinomycetota</taxon>
        <taxon>Actinomycetes</taxon>
        <taxon>Micromonosporales</taxon>
        <taxon>Micromonosporaceae</taxon>
        <taxon>Micromonospora</taxon>
    </lineage>
</organism>
<keyword evidence="3" id="KW-1185">Reference proteome</keyword>
<evidence type="ECO:0000313" key="3">
    <source>
        <dbReference type="Proteomes" id="UP000653076"/>
    </source>
</evidence>
<comment type="caution">
    <text evidence="2">The sequence shown here is derived from an EMBL/GenBank/DDBJ whole genome shotgun (WGS) entry which is preliminary data.</text>
</comment>
<reference evidence="2 3" key="1">
    <citation type="submission" date="2021-01" db="EMBL/GenBank/DDBJ databases">
        <title>Whole genome shotgun sequence of Verrucosispora qiuiae NBRC 106684.</title>
        <authorList>
            <person name="Komaki H."/>
            <person name="Tamura T."/>
        </authorList>
    </citation>
    <scope>NUCLEOTIDE SEQUENCE [LARGE SCALE GENOMIC DNA]</scope>
    <source>
        <strain evidence="2 3">NBRC 106684</strain>
    </source>
</reference>
<evidence type="ECO:0000313" key="2">
    <source>
        <dbReference type="EMBL" id="GIJ29981.1"/>
    </source>
</evidence>
<dbReference type="Proteomes" id="UP000653076">
    <property type="component" value="Unassembled WGS sequence"/>
</dbReference>
<dbReference type="EMBL" id="BOPC01000091">
    <property type="protein sequence ID" value="GIJ29981.1"/>
    <property type="molecule type" value="Genomic_DNA"/>
</dbReference>
<feature type="compositionally biased region" description="Low complexity" evidence="1">
    <location>
        <begin position="103"/>
        <end position="116"/>
    </location>
</feature>
<accession>A0ABQ4JKB8</accession>